<feature type="region of interest" description="Disordered" evidence="1">
    <location>
        <begin position="1"/>
        <end position="36"/>
    </location>
</feature>
<dbReference type="Proteomes" id="UP000797356">
    <property type="component" value="Chromosome 6"/>
</dbReference>
<evidence type="ECO:0000313" key="2">
    <source>
        <dbReference type="EMBL" id="KAG1347964.1"/>
    </source>
</evidence>
<protein>
    <submittedName>
        <fullName evidence="2">Uncharacterized protein</fullName>
    </submittedName>
</protein>
<dbReference type="AlphaFoldDB" id="A0A8K0N3Y7"/>
<reference evidence="2" key="1">
    <citation type="journal article" date="2017" name="Gigascience">
        <title>The genome draft of coconut (Cocos nucifera).</title>
        <authorList>
            <person name="Xiao Y."/>
            <person name="Xu P."/>
            <person name="Fan H."/>
            <person name="Baudouin L."/>
            <person name="Xia W."/>
            <person name="Bocs S."/>
            <person name="Xu J."/>
            <person name="Li Q."/>
            <person name="Guo A."/>
            <person name="Zhou L."/>
            <person name="Li J."/>
            <person name="Wu Y."/>
            <person name="Ma Z."/>
            <person name="Armero A."/>
            <person name="Issali A.E."/>
            <person name="Liu N."/>
            <person name="Peng M."/>
            <person name="Yang Y."/>
        </authorList>
    </citation>
    <scope>NUCLEOTIDE SEQUENCE</scope>
    <source>
        <tissue evidence="2">Spear leaf of Hainan Tall coconut</tissue>
    </source>
</reference>
<comment type="caution">
    <text evidence="2">The sequence shown here is derived from an EMBL/GenBank/DDBJ whole genome shotgun (WGS) entry which is preliminary data.</text>
</comment>
<organism evidence="2 3">
    <name type="scientific">Cocos nucifera</name>
    <name type="common">Coconut palm</name>
    <dbReference type="NCBI Taxonomy" id="13894"/>
    <lineage>
        <taxon>Eukaryota</taxon>
        <taxon>Viridiplantae</taxon>
        <taxon>Streptophyta</taxon>
        <taxon>Embryophyta</taxon>
        <taxon>Tracheophyta</taxon>
        <taxon>Spermatophyta</taxon>
        <taxon>Magnoliopsida</taxon>
        <taxon>Liliopsida</taxon>
        <taxon>Arecaceae</taxon>
        <taxon>Arecoideae</taxon>
        <taxon>Cocoseae</taxon>
        <taxon>Attaleinae</taxon>
        <taxon>Cocos</taxon>
    </lineage>
</organism>
<reference evidence="2" key="2">
    <citation type="submission" date="2019-07" db="EMBL/GenBank/DDBJ databases">
        <authorList>
            <person name="Yang Y."/>
            <person name="Bocs S."/>
            <person name="Baudouin L."/>
        </authorList>
    </citation>
    <scope>NUCLEOTIDE SEQUENCE</scope>
    <source>
        <tissue evidence="2">Spear leaf of Hainan Tall coconut</tissue>
    </source>
</reference>
<evidence type="ECO:0000313" key="3">
    <source>
        <dbReference type="Proteomes" id="UP000797356"/>
    </source>
</evidence>
<proteinExistence type="predicted"/>
<evidence type="ECO:0000256" key="1">
    <source>
        <dbReference type="SAM" id="MobiDB-lite"/>
    </source>
</evidence>
<sequence>MREAQERGAHLGKAAGHPGSGEKRRKKAKAKVGKLKDQASKQILEAKIHAMKEFKISSEMRDLNVAFGQEAFQKGYEFCED</sequence>
<keyword evidence="3" id="KW-1185">Reference proteome</keyword>
<accession>A0A8K0N3Y7</accession>
<gene>
    <name evidence="2" type="ORF">COCNU_06G017930</name>
</gene>
<feature type="compositionally biased region" description="Basic residues" evidence="1">
    <location>
        <begin position="23"/>
        <end position="33"/>
    </location>
</feature>
<dbReference type="EMBL" id="CM017877">
    <property type="protein sequence ID" value="KAG1347964.1"/>
    <property type="molecule type" value="Genomic_DNA"/>
</dbReference>
<name>A0A8K0N3Y7_COCNU</name>